<organism evidence="2">
    <name type="scientific">Aplanochytrium stocchinoi</name>
    <dbReference type="NCBI Taxonomy" id="215587"/>
    <lineage>
        <taxon>Eukaryota</taxon>
        <taxon>Sar</taxon>
        <taxon>Stramenopiles</taxon>
        <taxon>Bigyra</taxon>
        <taxon>Labyrinthulomycetes</taxon>
        <taxon>Thraustochytrida</taxon>
        <taxon>Thraustochytriidae</taxon>
        <taxon>Aplanochytrium</taxon>
    </lineage>
</organism>
<feature type="compositionally biased region" description="Acidic residues" evidence="1">
    <location>
        <begin position="289"/>
        <end position="299"/>
    </location>
</feature>
<dbReference type="AlphaFoldDB" id="A0A7S3V0X6"/>
<proteinExistence type="predicted"/>
<reference evidence="2" key="1">
    <citation type="submission" date="2021-01" db="EMBL/GenBank/DDBJ databases">
        <authorList>
            <person name="Corre E."/>
            <person name="Pelletier E."/>
            <person name="Niang G."/>
            <person name="Scheremetjew M."/>
            <person name="Finn R."/>
            <person name="Kale V."/>
            <person name="Holt S."/>
            <person name="Cochrane G."/>
            <person name="Meng A."/>
            <person name="Brown T."/>
            <person name="Cohen L."/>
        </authorList>
    </citation>
    <scope>NUCLEOTIDE SEQUENCE</scope>
    <source>
        <strain evidence="2">GSBS06</strain>
    </source>
</reference>
<accession>A0A7S3V0X6</accession>
<evidence type="ECO:0000313" key="2">
    <source>
        <dbReference type="EMBL" id="CAE0444772.1"/>
    </source>
</evidence>
<evidence type="ECO:0000256" key="1">
    <source>
        <dbReference type="SAM" id="MobiDB-lite"/>
    </source>
</evidence>
<gene>
    <name evidence="2" type="ORF">ASTO00021_LOCUS14811</name>
</gene>
<feature type="region of interest" description="Disordered" evidence="1">
    <location>
        <begin position="250"/>
        <end position="304"/>
    </location>
</feature>
<feature type="region of interest" description="Disordered" evidence="1">
    <location>
        <begin position="1"/>
        <end position="71"/>
    </location>
</feature>
<feature type="compositionally biased region" description="Basic residues" evidence="1">
    <location>
        <begin position="254"/>
        <end position="266"/>
    </location>
</feature>
<name>A0A7S3V0X6_9STRA</name>
<sequence length="367" mass="40813">MSSGAARSSCSSGSGSGSAKIQYVQQDFEPEYESVGTGFGSGTEGASNSNYNNGSLTKTHSQMSQMSTGISTPYNSKTRLFNLQSREEESQFDVSVLRAIVSGISKALSGDSVVTAPALSRGFDWLGRIIVKPGPLEGPYYRRHRTYRVQGQILAGGHVLPWRIGRSWRYSELHTLLVEDLCTLVNTFSLQPHYAELISHFPPKNWQNRNSEETAEFRGAAIEAYVLRGIEITSMLLDSIPVEARLTKKQIERNKKRQRQRRRQRLLRRELGGGGIDEEGSTSATQDSERDDYDSDSEESDPKCAEEIEDELKQIMGIFVTKLLGIDQVLIDHLTQISDDLGKLISATPSTQSRVSKDFRVDPQQAL</sequence>
<feature type="compositionally biased region" description="Polar residues" evidence="1">
    <location>
        <begin position="44"/>
        <end position="71"/>
    </location>
</feature>
<dbReference type="EMBL" id="HBIN01019422">
    <property type="protein sequence ID" value="CAE0444772.1"/>
    <property type="molecule type" value="Transcribed_RNA"/>
</dbReference>
<protein>
    <submittedName>
        <fullName evidence="2">Uncharacterized protein</fullName>
    </submittedName>
</protein>
<feature type="compositionally biased region" description="Low complexity" evidence="1">
    <location>
        <begin position="1"/>
        <end position="19"/>
    </location>
</feature>